<evidence type="ECO:0000256" key="1">
    <source>
        <dbReference type="SAM" id="MobiDB-lite"/>
    </source>
</evidence>
<proteinExistence type="predicted"/>
<evidence type="ECO:0000313" key="2">
    <source>
        <dbReference type="Ensembl" id="ENSAMEP00000033268.1"/>
    </source>
</evidence>
<dbReference type="GO" id="GO:0006412">
    <property type="term" value="P:translation"/>
    <property type="evidence" value="ECO:0007669"/>
    <property type="project" value="InterPro"/>
</dbReference>
<dbReference type="PANTHER" id="PTHR15892:SF2">
    <property type="entry name" value="LARGE RIBOSOMAL SUBUNIT PROTEIN UL30M"/>
    <property type="match status" value="1"/>
</dbReference>
<dbReference type="Proteomes" id="UP000008912">
    <property type="component" value="Unassembled WGS sequence"/>
</dbReference>
<reference evidence="2" key="2">
    <citation type="submission" date="2025-08" db="UniProtKB">
        <authorList>
            <consortium name="Ensembl"/>
        </authorList>
    </citation>
    <scope>IDENTIFICATION</scope>
</reference>
<feature type="region of interest" description="Disordered" evidence="1">
    <location>
        <begin position="132"/>
        <end position="163"/>
    </location>
</feature>
<evidence type="ECO:0000313" key="3">
    <source>
        <dbReference type="Proteomes" id="UP000008912"/>
    </source>
</evidence>
<dbReference type="Ensembl" id="ENSAMET00000040869.1">
    <property type="protein sequence ID" value="ENSAMEP00000033268.1"/>
    <property type="gene ID" value="ENSAMEG00000030971.1"/>
</dbReference>
<reference evidence="2" key="3">
    <citation type="submission" date="2025-09" db="UniProtKB">
        <authorList>
            <consortium name="Ensembl"/>
        </authorList>
    </citation>
    <scope>IDENTIFICATION</scope>
</reference>
<dbReference type="PANTHER" id="PTHR15892">
    <property type="entry name" value="MITOCHONDRIAL RIBOSOMAL PROTEIN L30"/>
    <property type="match status" value="1"/>
</dbReference>
<sequence>MPIGCAPEFVATVVLCILVGRPAGPRQTVTKGVESLIGTDWIHHSFSGSRIPENVFHPSPADQEKHGTDPQPLRTLRTVTRIKRTRRRPACGKDTMNMLGLEKARTPSVHKNIPPGNTKLLSQGLPAEEAVFPAPQGPCAGPSALCTQKQLSPDARAGPDGKI</sequence>
<dbReference type="InParanoid" id="A0A7N5K106"/>
<dbReference type="AlphaFoldDB" id="A0A7N5K106"/>
<name>A0A7N5K106_AILME</name>
<dbReference type="GeneTree" id="ENSGT00950000186262"/>
<accession>A0A7N5K106</accession>
<dbReference type="GO" id="GO:0003735">
    <property type="term" value="F:structural constituent of ribosome"/>
    <property type="evidence" value="ECO:0007669"/>
    <property type="project" value="InterPro"/>
</dbReference>
<keyword evidence="3" id="KW-1185">Reference proteome</keyword>
<dbReference type="InterPro" id="IPR005996">
    <property type="entry name" value="Ribosomal_uL30_bac-type"/>
</dbReference>
<dbReference type="SUPFAM" id="SSF55129">
    <property type="entry name" value="Ribosomal protein L30p/L7e"/>
    <property type="match status" value="1"/>
</dbReference>
<dbReference type="GO" id="GO:0015934">
    <property type="term" value="C:large ribosomal subunit"/>
    <property type="evidence" value="ECO:0007669"/>
    <property type="project" value="InterPro"/>
</dbReference>
<protein>
    <submittedName>
        <fullName evidence="2">Uncharacterized protein</fullName>
    </submittedName>
</protein>
<reference evidence="2 3" key="1">
    <citation type="journal article" date="2010" name="Nature">
        <title>The sequence and de novo assembly of the giant panda genome.</title>
        <authorList>
            <person name="Li R."/>
            <person name="Fan W."/>
            <person name="Tian G."/>
            <person name="Zhu H."/>
            <person name="He L."/>
            <person name="Cai J."/>
            <person name="Huang Q."/>
            <person name="Cai Q."/>
            <person name="Li B."/>
            <person name="Bai Y."/>
            <person name="Zhang Z."/>
            <person name="Zhang Y."/>
            <person name="Wang W."/>
            <person name="Li J."/>
            <person name="Wei F."/>
            <person name="Li H."/>
            <person name="Jian M."/>
            <person name="Li J."/>
            <person name="Zhang Z."/>
            <person name="Nielsen R."/>
            <person name="Li D."/>
            <person name="Gu W."/>
            <person name="Yang Z."/>
            <person name="Xuan Z."/>
            <person name="Ryder O.A."/>
            <person name="Leung F.C."/>
            <person name="Zhou Y."/>
            <person name="Cao J."/>
            <person name="Sun X."/>
            <person name="Fu Y."/>
            <person name="Fang X."/>
            <person name="Guo X."/>
            <person name="Wang B."/>
            <person name="Hou R."/>
            <person name="Shen F."/>
            <person name="Mu B."/>
            <person name="Ni P."/>
            <person name="Lin R."/>
            <person name="Qian W."/>
            <person name="Wang G."/>
            <person name="Yu C."/>
            <person name="Nie W."/>
            <person name="Wang J."/>
            <person name="Wu Z."/>
            <person name="Liang H."/>
            <person name="Min J."/>
            <person name="Wu Q."/>
            <person name="Cheng S."/>
            <person name="Ruan J."/>
            <person name="Wang M."/>
            <person name="Shi Z."/>
            <person name="Wen M."/>
            <person name="Liu B."/>
            <person name="Ren X."/>
            <person name="Zheng H."/>
            <person name="Dong D."/>
            <person name="Cook K."/>
            <person name="Shan G."/>
            <person name="Zhang H."/>
            <person name="Kosiol C."/>
            <person name="Xie X."/>
            <person name="Lu Z."/>
            <person name="Zheng H."/>
            <person name="Li Y."/>
            <person name="Steiner C.C."/>
            <person name="Lam T.T."/>
            <person name="Lin S."/>
            <person name="Zhang Q."/>
            <person name="Li G."/>
            <person name="Tian J."/>
            <person name="Gong T."/>
            <person name="Liu H."/>
            <person name="Zhang D."/>
            <person name="Fang L."/>
            <person name="Ye C."/>
            <person name="Zhang J."/>
            <person name="Hu W."/>
            <person name="Xu A."/>
            <person name="Ren Y."/>
            <person name="Zhang G."/>
            <person name="Bruford M.W."/>
            <person name="Li Q."/>
            <person name="Ma L."/>
            <person name="Guo Y."/>
            <person name="An N."/>
            <person name="Hu Y."/>
            <person name="Zheng Y."/>
            <person name="Shi Y."/>
            <person name="Li Z."/>
            <person name="Liu Q."/>
            <person name="Chen Y."/>
            <person name="Zhao J."/>
            <person name="Qu N."/>
            <person name="Zhao S."/>
            <person name="Tian F."/>
            <person name="Wang X."/>
            <person name="Wang H."/>
            <person name="Xu L."/>
            <person name="Liu X."/>
            <person name="Vinar T."/>
            <person name="Wang Y."/>
            <person name="Lam T.W."/>
            <person name="Yiu S.M."/>
            <person name="Liu S."/>
            <person name="Zhang H."/>
            <person name="Li D."/>
            <person name="Huang Y."/>
            <person name="Wang X."/>
            <person name="Yang G."/>
            <person name="Jiang Z."/>
            <person name="Wang J."/>
            <person name="Qin N."/>
            <person name="Li L."/>
            <person name="Li J."/>
            <person name="Bolund L."/>
            <person name="Kristiansen K."/>
            <person name="Wong G.K."/>
            <person name="Olson M."/>
            <person name="Zhang X."/>
            <person name="Li S."/>
            <person name="Yang H."/>
            <person name="Wang J."/>
            <person name="Wang J."/>
        </authorList>
    </citation>
    <scope>NUCLEOTIDE SEQUENCE [LARGE SCALE GENOMIC DNA]</scope>
</reference>
<dbReference type="GO" id="GO:0005739">
    <property type="term" value="C:mitochondrion"/>
    <property type="evidence" value="ECO:0007669"/>
    <property type="project" value="TreeGrafter"/>
</dbReference>
<dbReference type="InterPro" id="IPR036919">
    <property type="entry name" value="Ribo_uL30_ferredoxin-like_sf"/>
</dbReference>
<organism evidence="2 3">
    <name type="scientific">Ailuropoda melanoleuca</name>
    <name type="common">Giant panda</name>
    <dbReference type="NCBI Taxonomy" id="9646"/>
    <lineage>
        <taxon>Eukaryota</taxon>
        <taxon>Metazoa</taxon>
        <taxon>Chordata</taxon>
        <taxon>Craniata</taxon>
        <taxon>Vertebrata</taxon>
        <taxon>Euteleostomi</taxon>
        <taxon>Mammalia</taxon>
        <taxon>Eutheria</taxon>
        <taxon>Laurasiatheria</taxon>
        <taxon>Carnivora</taxon>
        <taxon>Caniformia</taxon>
        <taxon>Ursidae</taxon>
        <taxon>Ailuropoda</taxon>
    </lineage>
</organism>